<dbReference type="EMBL" id="BKAJ01000072">
    <property type="protein sequence ID" value="GEP56931.1"/>
    <property type="molecule type" value="Genomic_DNA"/>
</dbReference>
<dbReference type="Pfam" id="PF02668">
    <property type="entry name" value="TauD"/>
    <property type="match status" value="1"/>
</dbReference>
<evidence type="ECO:0000256" key="1">
    <source>
        <dbReference type="ARBA" id="ARBA00005896"/>
    </source>
</evidence>
<evidence type="ECO:0000259" key="6">
    <source>
        <dbReference type="Pfam" id="PF02668"/>
    </source>
</evidence>
<dbReference type="Gene3D" id="3.60.130.10">
    <property type="entry name" value="Clavaminate synthase-like"/>
    <property type="match status" value="1"/>
</dbReference>
<keyword evidence="2" id="KW-0479">Metal-binding</keyword>
<feature type="domain" description="TauD/TfdA-like" evidence="6">
    <location>
        <begin position="6"/>
        <end position="274"/>
    </location>
</feature>
<dbReference type="SUPFAM" id="SSF51197">
    <property type="entry name" value="Clavaminate synthase-like"/>
    <property type="match status" value="1"/>
</dbReference>
<evidence type="ECO:0000256" key="4">
    <source>
        <dbReference type="ARBA" id="ARBA00023002"/>
    </source>
</evidence>
<accession>A0A512NDA6</accession>
<dbReference type="InterPro" id="IPR051178">
    <property type="entry name" value="TfdA_dioxygenase"/>
</dbReference>
<proteinExistence type="inferred from homology"/>
<protein>
    <submittedName>
        <fullName evidence="7">Alpha-ketoglutarate-dependent 2,4-dichlorophenoxyacetate dioxygenase</fullName>
    </submittedName>
</protein>
<organism evidence="7 8">
    <name type="scientific">Reyranella soli</name>
    <dbReference type="NCBI Taxonomy" id="1230389"/>
    <lineage>
        <taxon>Bacteria</taxon>
        <taxon>Pseudomonadati</taxon>
        <taxon>Pseudomonadota</taxon>
        <taxon>Alphaproteobacteria</taxon>
        <taxon>Hyphomicrobiales</taxon>
        <taxon>Reyranellaceae</taxon>
        <taxon>Reyranella</taxon>
    </lineage>
</organism>
<dbReference type="OrthoDB" id="7346227at2"/>
<dbReference type="InterPro" id="IPR042098">
    <property type="entry name" value="TauD-like_sf"/>
</dbReference>
<keyword evidence="4" id="KW-0560">Oxidoreductase</keyword>
<sequence>MSQLRYEELHPEFGASVRGIDLAKPLTPDLTQEIKAAIDRYSFVCFPDQSMDDDRQFALTRQFGNPEPSHTSLGKVEYFGTIGNVQKDGTVLGNSHKKTIFLTGNNMWHSDASFKPVPAFLSIMCAYETPAEGGTTMFVSLRAAYDRLSPERKAELDPLIAIHDYVYSRSKVAPDAVSPELAASLPPVRQRLVRTNPATGTRNLFLGSHVREIEGMNQAAGRALIDELTEEAIQPEHVYVHVWQPGDVVFWDNRCLLHAGSGYDADRHRRYMRQTRVSGTCSSLQEVG</sequence>
<evidence type="ECO:0000256" key="2">
    <source>
        <dbReference type="ARBA" id="ARBA00022723"/>
    </source>
</evidence>
<dbReference type="Proteomes" id="UP000321058">
    <property type="component" value="Unassembled WGS sequence"/>
</dbReference>
<comment type="similarity">
    <text evidence="1">Belongs to the TfdA dioxygenase family.</text>
</comment>
<evidence type="ECO:0000313" key="8">
    <source>
        <dbReference type="Proteomes" id="UP000321058"/>
    </source>
</evidence>
<dbReference type="RefSeq" id="WP_147151305.1">
    <property type="nucleotide sequence ID" value="NZ_BKAJ01000072.1"/>
</dbReference>
<dbReference type="GO" id="GO:0016706">
    <property type="term" value="F:2-oxoglutarate-dependent dioxygenase activity"/>
    <property type="evidence" value="ECO:0007669"/>
    <property type="project" value="UniProtKB-ARBA"/>
</dbReference>
<dbReference type="PANTHER" id="PTHR43779:SF3">
    <property type="entry name" value="(3R)-3-[(CARBOXYMETHYL)AMINO]FATTY ACID OXYGENASE_DECARBOXYLASE"/>
    <property type="match status" value="1"/>
</dbReference>
<dbReference type="GO" id="GO:0046872">
    <property type="term" value="F:metal ion binding"/>
    <property type="evidence" value="ECO:0007669"/>
    <property type="project" value="UniProtKB-KW"/>
</dbReference>
<name>A0A512NDA6_9HYPH</name>
<evidence type="ECO:0000313" key="7">
    <source>
        <dbReference type="EMBL" id="GEP56931.1"/>
    </source>
</evidence>
<dbReference type="AlphaFoldDB" id="A0A512NDA6"/>
<keyword evidence="8" id="KW-1185">Reference proteome</keyword>
<dbReference type="PANTHER" id="PTHR43779">
    <property type="entry name" value="DIOXYGENASE RV0097-RELATED"/>
    <property type="match status" value="1"/>
</dbReference>
<keyword evidence="3 7" id="KW-0223">Dioxygenase</keyword>
<gene>
    <name evidence="7" type="primary">tfdA_7</name>
    <name evidence="7" type="ORF">RSO01_40970</name>
</gene>
<comment type="caution">
    <text evidence="7">The sequence shown here is derived from an EMBL/GenBank/DDBJ whole genome shotgun (WGS) entry which is preliminary data.</text>
</comment>
<evidence type="ECO:0000256" key="5">
    <source>
        <dbReference type="ARBA" id="ARBA00023004"/>
    </source>
</evidence>
<dbReference type="InterPro" id="IPR003819">
    <property type="entry name" value="TauD/TfdA-like"/>
</dbReference>
<keyword evidence="5" id="KW-0408">Iron</keyword>
<evidence type="ECO:0000256" key="3">
    <source>
        <dbReference type="ARBA" id="ARBA00022964"/>
    </source>
</evidence>
<reference evidence="7 8" key="1">
    <citation type="submission" date="2019-07" db="EMBL/GenBank/DDBJ databases">
        <title>Whole genome shotgun sequence of Reyranella soli NBRC 108950.</title>
        <authorList>
            <person name="Hosoyama A."/>
            <person name="Uohara A."/>
            <person name="Ohji S."/>
            <person name="Ichikawa N."/>
        </authorList>
    </citation>
    <scope>NUCLEOTIDE SEQUENCE [LARGE SCALE GENOMIC DNA]</scope>
    <source>
        <strain evidence="7 8">NBRC 108950</strain>
    </source>
</reference>